<proteinExistence type="predicted"/>
<accession>D6YS72</accession>
<dbReference type="Proteomes" id="UP000001505">
    <property type="component" value="Chromosome"/>
</dbReference>
<feature type="compositionally biased region" description="Low complexity" evidence="2">
    <location>
        <begin position="1"/>
        <end position="19"/>
    </location>
</feature>
<evidence type="ECO:0000313" key="3">
    <source>
        <dbReference type="EMBL" id="ADI38917.1"/>
    </source>
</evidence>
<sequence>MVDEISSGGISNPTIITTGPTPPQTEPTVNEPPENSVETFGDTLLQAEEPAEVSLLINGQIDLPPGRISIRELQEIIQETIQKLKRAIIDAQQLDPLISERWHRALAFEAQSLEDLHSELLETVERWKQLETKAKEIYDAHSDLEAATIDFNNFMTTVWSQDRAAIQDLNAILNTYNHLTPQGVTTINNSLSQAEKNALLAGLTEQEIEDLGGEEYAVAFQYINQKIGEWNQYVANRPDVQEAINNIVQQTTAYNELINDYNTLTNSINAERAEFGLPNLPFYDSTPVPNPQPLYTTLPSQPEITVPLIPSNATERLTLFLQEPTEERTNDFIAALDAINGVTPEQANTAVEEAIANGPYATESAFFGAVRTELGALFDPPSDGYQKFDQALNEFPMRYGLEVPSSAQIGTIPSPIYPGDPIDVNSYELTVLFFIPLVNSFLGYTSLFQQSLSLEEAVIANEIFFQSLRNQNFTLPFGYFDTLNPVFQAGANSIGGLGLASAAMGLQSRHLQIVLSRILFRESAANASLPISARLYSRLQFTALQILSKSSLMSSMPALRFVASRLGSVAAQSPAVFAAISLAYAGQVGAIVDSGLFRIIVNGQINRLGFYARQRFGAASRNLQAAQRELALAIKSGNPFRMASAVDRLTQAEVELSNATRLFNAFGLTSIGHFASLSSQLAAGLNLSLLGISSAFYARALGIPNLVPLIFAQVSQLPPQDLLIALTSRATLSDVLENPISLVFAKQTLTNLLVHRLGYSAAVSAAIVNNAINHAIYSGVGLNTISSFRNELVRQFTAEGVNPLQANLLANETVALIRGDIGARYLNIAFGLNMDTSAAAASLVNSLFGVDIGIGGAMLSNAITRSLQYGGYGSRVRLQNELFEQFRDFGLSRGDALAYASQTLNFYETVGIVVPLTRFPGLTNALLGDPLLRSIALGQGLVRKEILEDLQTRGLSNTQAEFITDQLLALASGNFVLAPETVRFELALRGAINRALVNPNAFETQREFRNRLREELRAVGFSLNDAIFLANSTAAYNVNGAFLPVTGVSASKLQAVNSAFVGELTNNGISRSQANLIFEHALKQANQRAPFFSSDDFLNILKEEVFSTVQTETGRGDGSYLFDRAVASVLSASQTLSLDALVEQISNSATGVLRPDLGGALASRLRDQILVSILGGRTIDEISNEEQRNPLSIVNLVTDQVRRLRNEEDDAEQIRMLRKLIQLLEKLATPNASIGYLLSSLGDNPGTFIGAANVSKAGENYQALQIPT</sequence>
<evidence type="ECO:0000256" key="2">
    <source>
        <dbReference type="SAM" id="MobiDB-lite"/>
    </source>
</evidence>
<keyword evidence="4" id="KW-1185">Reference proteome</keyword>
<reference evidence="3 4" key="1">
    <citation type="journal article" date="2010" name="PLoS ONE">
        <title>The Waddlia genome: a window into chlamydial biology.</title>
        <authorList>
            <person name="Bertelli C."/>
            <person name="Collyn F."/>
            <person name="Croxatto A."/>
            <person name="Ruckert C."/>
            <person name="Polkinghorne A."/>
            <person name="Kebbi-Beghdadi C."/>
            <person name="Goesmann A."/>
            <person name="Vaughan L."/>
            <person name="Greub G."/>
        </authorList>
    </citation>
    <scope>NUCLEOTIDE SEQUENCE [LARGE SCALE GENOMIC DNA]</scope>
    <source>
        <strain evidence="4">ATCC VR-1470 / WSU 86-1044</strain>
    </source>
</reference>
<gene>
    <name evidence="3" type="ordered locus">wcw_1569</name>
</gene>
<organism evidence="3 4">
    <name type="scientific">Waddlia chondrophila (strain ATCC VR-1470 / WSU 86-1044)</name>
    <dbReference type="NCBI Taxonomy" id="716544"/>
    <lineage>
        <taxon>Bacteria</taxon>
        <taxon>Pseudomonadati</taxon>
        <taxon>Chlamydiota</taxon>
        <taxon>Chlamydiia</taxon>
        <taxon>Parachlamydiales</taxon>
        <taxon>Waddliaceae</taxon>
        <taxon>Waddlia</taxon>
    </lineage>
</organism>
<dbReference type="EMBL" id="CP001928">
    <property type="protein sequence ID" value="ADI38917.1"/>
    <property type="molecule type" value="Genomic_DNA"/>
</dbReference>
<feature type="coiled-coil region" evidence="1">
    <location>
        <begin position="70"/>
        <end position="130"/>
    </location>
</feature>
<dbReference type="STRING" id="716544.wcw_1569"/>
<keyword evidence="1" id="KW-0175">Coiled coil</keyword>
<dbReference type="HOGENOM" id="CLU_273191_0_0_0"/>
<name>D6YS72_WADCW</name>
<dbReference type="RefSeq" id="WP_013182624.1">
    <property type="nucleotide sequence ID" value="NC_014225.1"/>
</dbReference>
<dbReference type="KEGG" id="wch:wcw_1569"/>
<evidence type="ECO:0000313" key="4">
    <source>
        <dbReference type="Proteomes" id="UP000001505"/>
    </source>
</evidence>
<feature type="region of interest" description="Disordered" evidence="2">
    <location>
        <begin position="1"/>
        <end position="36"/>
    </location>
</feature>
<dbReference type="AlphaFoldDB" id="D6YS72"/>
<evidence type="ECO:0000256" key="1">
    <source>
        <dbReference type="SAM" id="Coils"/>
    </source>
</evidence>
<protein>
    <submittedName>
        <fullName evidence="3">Uncharacterized protein</fullName>
    </submittedName>
</protein>